<dbReference type="STRING" id="1802514.A2955_00285"/>
<proteinExistence type="predicted"/>
<dbReference type="GO" id="GO:0016757">
    <property type="term" value="F:glycosyltransferase activity"/>
    <property type="evidence" value="ECO:0007669"/>
    <property type="project" value="InterPro"/>
</dbReference>
<name>A0A1F8BCV5_9BACT</name>
<dbReference type="SUPFAM" id="SSF53756">
    <property type="entry name" value="UDP-Glycosyltransferase/glycogen phosphorylase"/>
    <property type="match status" value="1"/>
</dbReference>
<dbReference type="Gene3D" id="3.40.50.2000">
    <property type="entry name" value="Glycogen Phosphorylase B"/>
    <property type="match status" value="2"/>
</dbReference>
<sequence>MKVALAIDTLPPYTSGVTTHYVVLAEKLLQKGHDILILTPRLVRKPKLPESLKKAKIVYLPSFPVRHAKGLKLAFPSTPRTLYELRKFNPDIIESSSPSSLGVDTLLSSKLLKKPCVSYFYTLFNSREYIYLITERFTKLAEAIVTKYTRWFYKRVDKVFVPTPKVKKIVSKLGIAETKISIAPVFTDIKVSEKPDKEHINYVKNKYKLKKNVAVYLGRLSIEKNLDMLLKVWLKVVNKNKGATLLIIGDGNYRPRVQHLINLNKLGNNVILTGNMTHKEILKTKILSACDLYISTSTSETFGLAGLEAMSHGLPVVLADSTGLSEIAQGAGFICNPKDINSFVNAVITIFSDNELKKKLSKKAIRISKSFDSNMGIEKIIKLYSLVINNYNMTN</sequence>
<feature type="domain" description="Glycosyltransferase subfamily 4-like N-terminal" evidence="2">
    <location>
        <begin position="15"/>
        <end position="188"/>
    </location>
</feature>
<feature type="domain" description="Glycosyl transferase family 1" evidence="1">
    <location>
        <begin position="205"/>
        <end position="365"/>
    </location>
</feature>
<organism evidence="3 4">
    <name type="scientific">Candidatus Woesebacteria bacterium RIFCSPLOWO2_01_FULL_37_19</name>
    <dbReference type="NCBI Taxonomy" id="1802514"/>
    <lineage>
        <taxon>Bacteria</taxon>
        <taxon>Candidatus Woeseibacteriota</taxon>
    </lineage>
</organism>
<dbReference type="Pfam" id="PF13439">
    <property type="entry name" value="Glyco_transf_4"/>
    <property type="match status" value="1"/>
</dbReference>
<accession>A0A1F8BCV5</accession>
<evidence type="ECO:0000259" key="1">
    <source>
        <dbReference type="Pfam" id="PF00534"/>
    </source>
</evidence>
<reference evidence="3 4" key="1">
    <citation type="journal article" date="2016" name="Nat. Commun.">
        <title>Thousands of microbial genomes shed light on interconnected biogeochemical processes in an aquifer system.</title>
        <authorList>
            <person name="Anantharaman K."/>
            <person name="Brown C.T."/>
            <person name="Hug L.A."/>
            <person name="Sharon I."/>
            <person name="Castelle C.J."/>
            <person name="Probst A.J."/>
            <person name="Thomas B.C."/>
            <person name="Singh A."/>
            <person name="Wilkins M.J."/>
            <person name="Karaoz U."/>
            <person name="Brodie E.L."/>
            <person name="Williams K.H."/>
            <person name="Hubbard S.S."/>
            <person name="Banfield J.F."/>
        </authorList>
    </citation>
    <scope>NUCLEOTIDE SEQUENCE [LARGE SCALE GENOMIC DNA]</scope>
</reference>
<evidence type="ECO:0000313" key="3">
    <source>
        <dbReference type="EMBL" id="OGM61168.1"/>
    </source>
</evidence>
<dbReference type="InterPro" id="IPR050194">
    <property type="entry name" value="Glycosyltransferase_grp1"/>
</dbReference>
<comment type="caution">
    <text evidence="3">The sequence shown here is derived from an EMBL/GenBank/DDBJ whole genome shotgun (WGS) entry which is preliminary data.</text>
</comment>
<dbReference type="Pfam" id="PF00534">
    <property type="entry name" value="Glycos_transf_1"/>
    <property type="match status" value="1"/>
</dbReference>
<evidence type="ECO:0000313" key="4">
    <source>
        <dbReference type="Proteomes" id="UP000177501"/>
    </source>
</evidence>
<dbReference type="InterPro" id="IPR028098">
    <property type="entry name" value="Glyco_trans_4-like_N"/>
</dbReference>
<dbReference type="PANTHER" id="PTHR45947">
    <property type="entry name" value="SULFOQUINOVOSYL TRANSFERASE SQD2"/>
    <property type="match status" value="1"/>
</dbReference>
<protein>
    <recommendedName>
        <fullName evidence="5">Glycosyl transferase family 1 domain-containing protein</fullName>
    </recommendedName>
</protein>
<dbReference type="Proteomes" id="UP000177501">
    <property type="component" value="Unassembled WGS sequence"/>
</dbReference>
<evidence type="ECO:0008006" key="5">
    <source>
        <dbReference type="Google" id="ProtNLM"/>
    </source>
</evidence>
<dbReference type="AlphaFoldDB" id="A0A1F8BCV5"/>
<evidence type="ECO:0000259" key="2">
    <source>
        <dbReference type="Pfam" id="PF13439"/>
    </source>
</evidence>
<dbReference type="EMBL" id="MGHA01000008">
    <property type="protein sequence ID" value="OGM61168.1"/>
    <property type="molecule type" value="Genomic_DNA"/>
</dbReference>
<gene>
    <name evidence="3" type="ORF">A2955_00285</name>
</gene>
<dbReference type="InterPro" id="IPR001296">
    <property type="entry name" value="Glyco_trans_1"/>
</dbReference>
<dbReference type="PANTHER" id="PTHR45947:SF3">
    <property type="entry name" value="SULFOQUINOVOSYL TRANSFERASE SQD2"/>
    <property type="match status" value="1"/>
</dbReference>